<keyword evidence="1 2" id="KW-0808">Transferase</keyword>
<sequence>MRGGRNAISSRPITLVIGGDNPVRFWGLTNAERIRRLATAAGVLTDRAPVTGDAILWADTAFAFDPAWFAHIVKNPATMLVSGGRTVLVHLPAGSDPATTPGDRKGLTVIDYDQRPILYNHRLRKRECPFVEPLTADTAEETERRSYYGAYKGVTDILTKYLWPEIALGLTRLAARLRLTPNMVSFIGIALCIAATFLFAGGCYWTGLACGFLFMILDTVDGKLARCTVTSSWWGNIIDHGVDIVHPPFWWFAWGWGTAATAHPLDGRPFAIVLGMILGSYALQRLIEGVFMRRFGMHIHVWRKFDTDFRLITARRNPNMVILFVSLAAGRPDLGLVAVAWWAVASLLVHALQFVQAYAWRARHGALTSWMEQAA</sequence>
<feature type="transmembrane region" description="Helical" evidence="3">
    <location>
        <begin position="320"/>
        <end position="344"/>
    </location>
</feature>
<dbReference type="EMBL" id="CP115174">
    <property type="protein sequence ID" value="WBO22163.1"/>
    <property type="molecule type" value="Genomic_DNA"/>
</dbReference>
<comment type="similarity">
    <text evidence="2">Belongs to the CDP-alcohol phosphatidyltransferase class-I family.</text>
</comment>
<dbReference type="Pfam" id="PF01066">
    <property type="entry name" value="CDP-OH_P_transf"/>
    <property type="match status" value="1"/>
</dbReference>
<keyword evidence="3" id="KW-1133">Transmembrane helix</keyword>
<accession>A0ABY7NKY0</accession>
<proteinExistence type="inferred from homology"/>
<dbReference type="InterPro" id="IPR043130">
    <property type="entry name" value="CDP-OH_PTrfase_TM_dom"/>
</dbReference>
<protein>
    <submittedName>
        <fullName evidence="4">CDP-alcohol phosphatidyltransferase family protein</fullName>
    </submittedName>
</protein>
<dbReference type="InterPro" id="IPR048254">
    <property type="entry name" value="CDP_ALCOHOL_P_TRANSF_CS"/>
</dbReference>
<evidence type="ECO:0000313" key="4">
    <source>
        <dbReference type="EMBL" id="WBO22163.1"/>
    </source>
</evidence>
<keyword evidence="3" id="KW-0472">Membrane</keyword>
<evidence type="ECO:0000256" key="3">
    <source>
        <dbReference type="SAM" id="Phobius"/>
    </source>
</evidence>
<evidence type="ECO:0000256" key="2">
    <source>
        <dbReference type="RuleBase" id="RU003750"/>
    </source>
</evidence>
<dbReference type="RefSeq" id="WP_270076811.1">
    <property type="nucleotide sequence ID" value="NZ_CP115174.1"/>
</dbReference>
<gene>
    <name evidence="4" type="ORF">PBT88_18745</name>
</gene>
<evidence type="ECO:0000313" key="5">
    <source>
        <dbReference type="Proteomes" id="UP001210865"/>
    </source>
</evidence>
<reference evidence="4 5" key="1">
    <citation type="submission" date="2022-12" db="EMBL/GenBank/DDBJ databases">
        <title>Sphingomonas abieness sp. nov., an endophytic bacterium isolated from Abies koreana.</title>
        <authorList>
            <person name="Jiang L."/>
            <person name="Lee J."/>
        </authorList>
    </citation>
    <scope>NUCLEOTIDE SEQUENCE [LARGE SCALE GENOMIC DNA]</scope>
    <source>
        <strain evidence="5">PAMB 00755</strain>
    </source>
</reference>
<feature type="transmembrane region" description="Helical" evidence="3">
    <location>
        <begin position="270"/>
        <end position="287"/>
    </location>
</feature>
<keyword evidence="3" id="KW-0812">Transmembrane</keyword>
<dbReference type="PROSITE" id="PS00379">
    <property type="entry name" value="CDP_ALCOHOL_P_TRANSF"/>
    <property type="match status" value="1"/>
</dbReference>
<dbReference type="Gene3D" id="1.20.120.1760">
    <property type="match status" value="1"/>
</dbReference>
<dbReference type="Proteomes" id="UP001210865">
    <property type="component" value="Chromosome"/>
</dbReference>
<dbReference type="InterPro" id="IPR000462">
    <property type="entry name" value="CDP-OH_P_trans"/>
</dbReference>
<name>A0ABY7NKY0_9SPHN</name>
<feature type="transmembrane region" description="Helical" evidence="3">
    <location>
        <begin position="186"/>
        <end position="216"/>
    </location>
</feature>
<evidence type="ECO:0000256" key="1">
    <source>
        <dbReference type="ARBA" id="ARBA00022679"/>
    </source>
</evidence>
<organism evidence="4 5">
    <name type="scientific">Sphingomonas abietis</name>
    <dbReference type="NCBI Taxonomy" id="3012344"/>
    <lineage>
        <taxon>Bacteria</taxon>
        <taxon>Pseudomonadati</taxon>
        <taxon>Pseudomonadota</taxon>
        <taxon>Alphaproteobacteria</taxon>
        <taxon>Sphingomonadales</taxon>
        <taxon>Sphingomonadaceae</taxon>
        <taxon>Sphingomonas</taxon>
    </lineage>
</organism>
<keyword evidence="5" id="KW-1185">Reference proteome</keyword>